<keyword evidence="1" id="KW-0858">Xylan degradation</keyword>
<protein>
    <submittedName>
        <fullName evidence="1">Endo-1,4-beta-xylanase Z</fullName>
    </submittedName>
</protein>
<dbReference type="PATRIC" id="fig|1391654.3.peg.8790"/>
<organism evidence="1 2">
    <name type="scientific">Labilithrix luteola</name>
    <dbReference type="NCBI Taxonomy" id="1391654"/>
    <lineage>
        <taxon>Bacteria</taxon>
        <taxon>Pseudomonadati</taxon>
        <taxon>Myxococcota</taxon>
        <taxon>Polyangia</taxon>
        <taxon>Polyangiales</taxon>
        <taxon>Labilitrichaceae</taxon>
        <taxon>Labilithrix</taxon>
    </lineage>
</organism>
<dbReference type="Gene3D" id="3.40.50.1110">
    <property type="entry name" value="SGNH hydrolase"/>
    <property type="match status" value="1"/>
</dbReference>
<dbReference type="EMBL" id="CP012333">
    <property type="protein sequence ID" value="AKV02015.1"/>
    <property type="molecule type" value="Genomic_DNA"/>
</dbReference>
<proteinExistence type="predicted"/>
<dbReference type="KEGG" id="llu:AKJ09_08678"/>
<accession>A0A0K1Q9B2</accession>
<evidence type="ECO:0000313" key="2">
    <source>
        <dbReference type="Proteomes" id="UP000064967"/>
    </source>
</evidence>
<keyword evidence="1" id="KW-0378">Hydrolase</keyword>
<dbReference type="AlphaFoldDB" id="A0A0K1Q9B2"/>
<dbReference type="SUPFAM" id="SSF52266">
    <property type="entry name" value="SGNH hydrolase"/>
    <property type="match status" value="1"/>
</dbReference>
<keyword evidence="2" id="KW-1185">Reference proteome</keyword>
<dbReference type="GO" id="GO:0016788">
    <property type="term" value="F:hydrolase activity, acting on ester bonds"/>
    <property type="evidence" value="ECO:0007669"/>
    <property type="project" value="UniProtKB-ARBA"/>
</dbReference>
<evidence type="ECO:0000313" key="1">
    <source>
        <dbReference type="EMBL" id="AKV02015.1"/>
    </source>
</evidence>
<reference evidence="1 2" key="1">
    <citation type="submission" date="2015-08" db="EMBL/GenBank/DDBJ databases">
        <authorList>
            <person name="Babu N.S."/>
            <person name="Beckwith C.J."/>
            <person name="Beseler K.G."/>
            <person name="Brison A."/>
            <person name="Carone J.V."/>
            <person name="Caskin T.P."/>
            <person name="Diamond M."/>
            <person name="Durham M.E."/>
            <person name="Foxe J.M."/>
            <person name="Go M."/>
            <person name="Henderson B.A."/>
            <person name="Jones I.B."/>
            <person name="McGettigan J.A."/>
            <person name="Micheletti S.J."/>
            <person name="Nasrallah M.E."/>
            <person name="Ortiz D."/>
            <person name="Piller C.R."/>
            <person name="Privatt S.R."/>
            <person name="Schneider S.L."/>
            <person name="Sharp S."/>
            <person name="Smith T.C."/>
            <person name="Stanton J.D."/>
            <person name="Ullery H.E."/>
            <person name="Wilson R.J."/>
            <person name="Serrano M.G."/>
            <person name="Buck G."/>
            <person name="Lee V."/>
            <person name="Wang Y."/>
            <person name="Carvalho R."/>
            <person name="Voegtly L."/>
            <person name="Shi R."/>
            <person name="Duckworth R."/>
            <person name="Johnson A."/>
            <person name="Loviza R."/>
            <person name="Walstead R."/>
            <person name="Shah Z."/>
            <person name="Kiflezghi M."/>
            <person name="Wade K."/>
            <person name="Ball S.L."/>
            <person name="Bradley K.W."/>
            <person name="Asai D.J."/>
            <person name="Bowman C.A."/>
            <person name="Russell D.A."/>
            <person name="Pope W.H."/>
            <person name="Jacobs-Sera D."/>
            <person name="Hendrix R.W."/>
            <person name="Hatfull G.F."/>
        </authorList>
    </citation>
    <scope>NUCLEOTIDE SEQUENCE [LARGE SCALE GENOMIC DNA]</scope>
    <source>
        <strain evidence="1 2">DSM 27648</strain>
    </source>
</reference>
<keyword evidence="1" id="KW-0119">Carbohydrate metabolism</keyword>
<name>A0A0K1Q9B2_9BACT</name>
<keyword evidence="1" id="KW-0624">Polysaccharide degradation</keyword>
<gene>
    <name evidence="1" type="ORF">AKJ09_08678</name>
</gene>
<sequence length="415" mass="45661">MLSTGQSNSVGNEAFPPLTMTQPYRNIMFNVGIIPGTNCDGNGCRVYEKPTSFIPLTEGDYFFDYAVETMSAGMANLVGKLGAEKLLVGKPSHDLLVSLHGRSGYTYACLRKNGCDFFGTPNPYTTPFDDGMNEVSDAMDLAKAAGKTYVVRAVTAIHGESDHYAYTMGLAEFPMPGTDGTSTIQNYADAMLEWQRDYDRGVKTITGQTDDVPLLQLQMSNWNDVPHSQIPTWQLEAHTRAPGKVVLVGPSYIFEYAGDCLHYSNHGERHIGEYFAKVYARMFIEGLPWEPVRPKQVTLDGTVVTAKFYVPKPPLVLDANRVSNPGNYGFEFYDTSGSPPKITAVEVVGDDTVKVTLDRKPSNGARLRYAYTAVPLTCPGVESGPRGNLRDSDDTPSNNSYELFNWAVVFDEPVN</sequence>
<dbReference type="GO" id="GO:0016798">
    <property type="term" value="F:hydrolase activity, acting on glycosyl bonds"/>
    <property type="evidence" value="ECO:0007669"/>
    <property type="project" value="UniProtKB-KW"/>
</dbReference>
<keyword evidence="1" id="KW-0326">Glycosidase</keyword>
<dbReference type="InterPro" id="IPR036514">
    <property type="entry name" value="SGNH_hydro_sf"/>
</dbReference>
<dbReference type="Proteomes" id="UP000064967">
    <property type="component" value="Chromosome"/>
</dbReference>
<dbReference type="GO" id="GO:0045493">
    <property type="term" value="P:xylan catabolic process"/>
    <property type="evidence" value="ECO:0007669"/>
    <property type="project" value="UniProtKB-KW"/>
</dbReference>